<dbReference type="Gene3D" id="3.30.420.270">
    <property type="match status" value="1"/>
</dbReference>
<proteinExistence type="inferred from homology"/>
<keyword evidence="4 7" id="KW-0812">Transmembrane</keyword>
<dbReference type="EMBL" id="CP097649">
    <property type="protein sequence ID" value="URI16412.1"/>
    <property type="molecule type" value="Genomic_DNA"/>
</dbReference>
<protein>
    <submittedName>
        <fullName evidence="9">Biopolymer transporter ExbD</fullName>
    </submittedName>
</protein>
<dbReference type="PANTHER" id="PTHR30558:SF9">
    <property type="entry name" value="BIOPOLYMER TRANSPORT PROTEIN EXBD"/>
    <property type="match status" value="1"/>
</dbReference>
<evidence type="ECO:0000313" key="10">
    <source>
        <dbReference type="Proteomes" id="UP001055429"/>
    </source>
</evidence>
<evidence type="ECO:0000256" key="4">
    <source>
        <dbReference type="ARBA" id="ARBA00022692"/>
    </source>
</evidence>
<gene>
    <name evidence="9" type="ORF">M8231_05370</name>
</gene>
<evidence type="ECO:0000256" key="1">
    <source>
        <dbReference type="ARBA" id="ARBA00004162"/>
    </source>
</evidence>
<evidence type="ECO:0000256" key="7">
    <source>
        <dbReference type="RuleBase" id="RU003879"/>
    </source>
</evidence>
<keyword evidence="7" id="KW-0653">Protein transport</keyword>
<organism evidence="9 10">
    <name type="scientific">Brevundimonas albigilva</name>
    <dbReference type="NCBI Taxonomy" id="1312364"/>
    <lineage>
        <taxon>Bacteria</taxon>
        <taxon>Pseudomonadati</taxon>
        <taxon>Pseudomonadota</taxon>
        <taxon>Alphaproteobacteria</taxon>
        <taxon>Caulobacterales</taxon>
        <taxon>Caulobacteraceae</taxon>
        <taxon>Brevundimonas</taxon>
    </lineage>
</organism>
<evidence type="ECO:0000256" key="2">
    <source>
        <dbReference type="ARBA" id="ARBA00005811"/>
    </source>
</evidence>
<comment type="similarity">
    <text evidence="2 7">Belongs to the ExbD/TolR family.</text>
</comment>
<dbReference type="RefSeq" id="WP_249750889.1">
    <property type="nucleotide sequence ID" value="NZ_CP097298.1"/>
</dbReference>
<evidence type="ECO:0000313" key="9">
    <source>
        <dbReference type="EMBL" id="URI16412.1"/>
    </source>
</evidence>
<dbReference type="Proteomes" id="UP001055429">
    <property type="component" value="Chromosome"/>
</dbReference>
<dbReference type="Pfam" id="PF02472">
    <property type="entry name" value="ExbD"/>
    <property type="match status" value="1"/>
</dbReference>
<evidence type="ECO:0000256" key="3">
    <source>
        <dbReference type="ARBA" id="ARBA00022475"/>
    </source>
</evidence>
<reference evidence="9" key="1">
    <citation type="submission" date="2022-05" db="EMBL/GenBank/DDBJ databases">
        <title>Brevundimonas albigilva TT17 genome sequence.</title>
        <authorList>
            <person name="Lee K."/>
            <person name="Son H."/>
        </authorList>
    </citation>
    <scope>NUCLEOTIDE SEQUENCE</scope>
    <source>
        <strain evidence="9">TT17</strain>
    </source>
</reference>
<dbReference type="InterPro" id="IPR003400">
    <property type="entry name" value="ExbD"/>
</dbReference>
<keyword evidence="10" id="KW-1185">Reference proteome</keyword>
<keyword evidence="3" id="KW-1003">Cell membrane</keyword>
<keyword evidence="5 8" id="KW-1133">Transmembrane helix</keyword>
<name>A0ABY4SNT9_9CAUL</name>
<evidence type="ECO:0000256" key="6">
    <source>
        <dbReference type="ARBA" id="ARBA00023136"/>
    </source>
</evidence>
<accession>A0ABY4SNT9</accession>
<evidence type="ECO:0000256" key="5">
    <source>
        <dbReference type="ARBA" id="ARBA00022989"/>
    </source>
</evidence>
<comment type="subcellular location">
    <subcellularLocation>
        <location evidence="1">Cell membrane</location>
        <topology evidence="1">Single-pass membrane protein</topology>
    </subcellularLocation>
    <subcellularLocation>
        <location evidence="7">Cell membrane</location>
        <topology evidence="7">Single-pass type II membrane protein</topology>
    </subcellularLocation>
</comment>
<feature type="transmembrane region" description="Helical" evidence="8">
    <location>
        <begin position="29"/>
        <end position="50"/>
    </location>
</feature>
<keyword evidence="7" id="KW-0813">Transport</keyword>
<keyword evidence="6 8" id="KW-0472">Membrane</keyword>
<evidence type="ECO:0000256" key="8">
    <source>
        <dbReference type="SAM" id="Phobius"/>
    </source>
</evidence>
<sequence length="145" mass="15547">MAAKLSSGGGGKYQIEANSEINVTPFVDVMLVLLIIFMVAAPLATVSVPVELPIAVAKPAPNPPKPVYISIQNDGDVFVGDFRTDVGSLGQDLTDQIGSRNPADERIFIRGDQNVRYGDFMQVMNALQDNGFYSVALVGEDQSTQ</sequence>
<dbReference type="PANTHER" id="PTHR30558">
    <property type="entry name" value="EXBD MEMBRANE COMPONENT OF PMF-DRIVEN MACROMOLECULE IMPORT SYSTEM"/>
    <property type="match status" value="1"/>
</dbReference>